<evidence type="ECO:0000256" key="5">
    <source>
        <dbReference type="ARBA" id="ARBA00022927"/>
    </source>
</evidence>
<dbReference type="EMBL" id="GAKP01017915">
    <property type="protein sequence ID" value="JAC41037.1"/>
    <property type="molecule type" value="Transcribed_RNA"/>
</dbReference>
<feature type="compositionally biased region" description="Polar residues" evidence="11">
    <location>
        <begin position="215"/>
        <end position="227"/>
    </location>
</feature>
<evidence type="ECO:0000256" key="2">
    <source>
        <dbReference type="ARBA" id="ARBA00014900"/>
    </source>
</evidence>
<proteinExistence type="inferred from homology"/>
<comment type="similarity">
    <text evidence="1">Belongs to the small GTPase superfamily. Rab family.</text>
</comment>
<comment type="subcellular location">
    <subcellularLocation>
        <location evidence="10">Endomembrane system</location>
        <topology evidence="10">Lipid-anchor</topology>
    </subcellularLocation>
</comment>
<name>A0A034VFY8_BACDO</name>
<dbReference type="InterPro" id="IPR027417">
    <property type="entry name" value="P-loop_NTPase"/>
</dbReference>
<dbReference type="GO" id="GO:0015031">
    <property type="term" value="P:protein transport"/>
    <property type="evidence" value="ECO:0007669"/>
    <property type="project" value="UniProtKB-KW"/>
</dbReference>
<keyword evidence="3" id="KW-0813">Transport</keyword>
<evidence type="ECO:0000256" key="8">
    <source>
        <dbReference type="ARBA" id="ARBA00023288"/>
    </source>
</evidence>
<dbReference type="GO" id="GO:0032482">
    <property type="term" value="P:Rab protein signal transduction"/>
    <property type="evidence" value="ECO:0007669"/>
    <property type="project" value="InterPro"/>
</dbReference>
<dbReference type="PROSITE" id="PS51421">
    <property type="entry name" value="RAS"/>
    <property type="match status" value="1"/>
</dbReference>
<dbReference type="OrthoDB" id="63533at2759"/>
<organism evidence="12">
    <name type="scientific">Bactrocera dorsalis</name>
    <name type="common">Oriental fruit fly</name>
    <name type="synonym">Dacus dorsalis</name>
    <dbReference type="NCBI Taxonomy" id="27457"/>
    <lineage>
        <taxon>Eukaryota</taxon>
        <taxon>Metazoa</taxon>
        <taxon>Ecdysozoa</taxon>
        <taxon>Arthropoda</taxon>
        <taxon>Hexapoda</taxon>
        <taxon>Insecta</taxon>
        <taxon>Pterygota</taxon>
        <taxon>Neoptera</taxon>
        <taxon>Endopterygota</taxon>
        <taxon>Diptera</taxon>
        <taxon>Brachycera</taxon>
        <taxon>Muscomorpha</taxon>
        <taxon>Tephritoidea</taxon>
        <taxon>Tephritidae</taxon>
        <taxon>Bactrocera</taxon>
        <taxon>Bactrocera</taxon>
    </lineage>
</organism>
<keyword evidence="8" id="KW-0449">Lipoprotein</keyword>
<evidence type="ECO:0000256" key="10">
    <source>
        <dbReference type="ARBA" id="ARBA00037868"/>
    </source>
</evidence>
<keyword evidence="6" id="KW-0342">GTP-binding</keyword>
<dbReference type="PROSITE" id="PS51417">
    <property type="entry name" value="ARF"/>
    <property type="match status" value="1"/>
</dbReference>
<dbReference type="CTD" id="23011"/>
<evidence type="ECO:0000313" key="12">
    <source>
        <dbReference type="EMBL" id="JAC41037.1"/>
    </source>
</evidence>
<dbReference type="CDD" id="cd04123">
    <property type="entry name" value="Rab21"/>
    <property type="match status" value="1"/>
</dbReference>
<dbReference type="InterPro" id="IPR041833">
    <property type="entry name" value="Rab21"/>
</dbReference>
<evidence type="ECO:0000256" key="11">
    <source>
        <dbReference type="SAM" id="MobiDB-lite"/>
    </source>
</evidence>
<keyword evidence="5" id="KW-0653">Protein transport</keyword>
<dbReference type="PROSITE" id="PS51419">
    <property type="entry name" value="RAB"/>
    <property type="match status" value="1"/>
</dbReference>
<evidence type="ECO:0000256" key="9">
    <source>
        <dbReference type="ARBA" id="ARBA00023289"/>
    </source>
</evidence>
<evidence type="ECO:0000256" key="7">
    <source>
        <dbReference type="ARBA" id="ARBA00023136"/>
    </source>
</evidence>
<dbReference type="Gene3D" id="3.40.50.300">
    <property type="entry name" value="P-loop containing nucleotide triphosphate hydrolases"/>
    <property type="match status" value="1"/>
</dbReference>
<dbReference type="GeneID" id="105234268"/>
<dbReference type="PROSITE" id="PS51420">
    <property type="entry name" value="RHO"/>
    <property type="match status" value="1"/>
</dbReference>
<dbReference type="Pfam" id="PF00071">
    <property type="entry name" value="Ras"/>
    <property type="match status" value="1"/>
</dbReference>
<dbReference type="KEGG" id="bdr:105234268"/>
<evidence type="ECO:0000256" key="6">
    <source>
        <dbReference type="ARBA" id="ARBA00023134"/>
    </source>
</evidence>
<dbReference type="GO" id="GO:0012505">
    <property type="term" value="C:endomembrane system"/>
    <property type="evidence" value="ECO:0007669"/>
    <property type="project" value="UniProtKB-SubCell"/>
</dbReference>
<evidence type="ECO:0000256" key="4">
    <source>
        <dbReference type="ARBA" id="ARBA00022741"/>
    </source>
</evidence>
<protein>
    <recommendedName>
        <fullName evidence="2">Ras-related protein Rab-21</fullName>
    </recommendedName>
</protein>
<dbReference type="SUPFAM" id="SSF52540">
    <property type="entry name" value="P-loop containing nucleoside triphosphate hydrolases"/>
    <property type="match status" value="1"/>
</dbReference>
<gene>
    <name evidence="12" type="primary">RAB21</name>
</gene>
<sequence>MPTNNTSSNFKTFKVVLLGEGCVGKTSIVLRYVEDKFNPQHISTLQASFLTKKLTLEDGSRAHLNIWDTAGQERFHALGPIYYRGSHGAILVYDITDEDSFQKVKNWVKELKRMLGAEIVITIVGNKTDLDAQRTVPQDVALEYTESVGAHYFETSAKANEGIEELFTALTQLMIQRHAQREQETSSLRLMQGGRTSQRLIVEDDSQDGDEEGRQTPTTNRSCCGAG</sequence>
<dbReference type="RefSeq" id="XP_011214868.2">
    <property type="nucleotide sequence ID" value="XM_011216566.3"/>
</dbReference>
<dbReference type="GO" id="GO:0003924">
    <property type="term" value="F:GTPase activity"/>
    <property type="evidence" value="ECO:0007669"/>
    <property type="project" value="InterPro"/>
</dbReference>
<accession>A0A034VFY8</accession>
<dbReference type="GO" id="GO:0005525">
    <property type="term" value="F:GTP binding"/>
    <property type="evidence" value="ECO:0007669"/>
    <property type="project" value="UniProtKB-KW"/>
</dbReference>
<dbReference type="FunFam" id="3.40.50.300:FF:000550">
    <property type="entry name" value="ras-related protein Rab-21"/>
    <property type="match status" value="1"/>
</dbReference>
<keyword evidence="4" id="KW-0547">Nucleotide-binding</keyword>
<evidence type="ECO:0000256" key="1">
    <source>
        <dbReference type="ARBA" id="ARBA00006270"/>
    </source>
</evidence>
<dbReference type="SMART" id="SM00174">
    <property type="entry name" value="RHO"/>
    <property type="match status" value="1"/>
</dbReference>
<dbReference type="InterPro" id="IPR005225">
    <property type="entry name" value="Small_GTP-bd"/>
</dbReference>
<dbReference type="AlphaFoldDB" id="A0A034VFY8"/>
<keyword evidence="7" id="KW-0472">Membrane</keyword>
<reference evidence="12" key="1">
    <citation type="journal article" date="2014" name="BMC Genomics">
        <title>Characterizing the developmental transcriptome of the oriental fruit fly, Bactrocera dorsalis (Diptera: Tephritidae) through comparative genomic analysis with Drosophila melanogaster utilizing modENCODE datasets.</title>
        <authorList>
            <person name="Geib S.M."/>
            <person name="Calla B."/>
            <person name="Hall B."/>
            <person name="Hou S."/>
            <person name="Manoukis N.C."/>
        </authorList>
    </citation>
    <scope>NUCLEOTIDE SEQUENCE</scope>
    <source>
        <strain evidence="12">Punador</strain>
    </source>
</reference>
<dbReference type="PANTHER" id="PTHR47978">
    <property type="match status" value="1"/>
</dbReference>
<dbReference type="SMART" id="SM00175">
    <property type="entry name" value="RAB"/>
    <property type="match status" value="1"/>
</dbReference>
<feature type="region of interest" description="Disordered" evidence="11">
    <location>
        <begin position="182"/>
        <end position="227"/>
    </location>
</feature>
<dbReference type="SMART" id="SM00173">
    <property type="entry name" value="RAS"/>
    <property type="match status" value="1"/>
</dbReference>
<dbReference type="SMART" id="SM00176">
    <property type="entry name" value="RAN"/>
    <property type="match status" value="1"/>
</dbReference>
<evidence type="ECO:0000256" key="3">
    <source>
        <dbReference type="ARBA" id="ARBA00022448"/>
    </source>
</evidence>
<dbReference type="InterPro" id="IPR001806">
    <property type="entry name" value="Small_GTPase"/>
</dbReference>
<keyword evidence="9" id="KW-0636">Prenylation</keyword>
<feature type="compositionally biased region" description="Polar residues" evidence="11">
    <location>
        <begin position="185"/>
        <end position="199"/>
    </location>
</feature>
<dbReference type="NCBIfam" id="TIGR00231">
    <property type="entry name" value="small_GTP"/>
    <property type="match status" value="1"/>
</dbReference>
<dbReference type="PRINTS" id="PR00449">
    <property type="entry name" value="RASTRNSFRMNG"/>
</dbReference>